<dbReference type="EMBL" id="CATQJL010000305">
    <property type="protein sequence ID" value="CAJ0604009.1"/>
    <property type="molecule type" value="Genomic_DNA"/>
</dbReference>
<evidence type="ECO:0000313" key="6">
    <source>
        <dbReference type="EMBL" id="CAJ0604009.1"/>
    </source>
</evidence>
<dbReference type="SUPFAM" id="SSF50630">
    <property type="entry name" value="Acid proteases"/>
    <property type="match status" value="1"/>
</dbReference>
<dbReference type="GO" id="GO:0004190">
    <property type="term" value="F:aspartic-type endopeptidase activity"/>
    <property type="evidence" value="ECO:0007669"/>
    <property type="project" value="UniProtKB-KW"/>
</dbReference>
<dbReference type="Pfam" id="PF09668">
    <property type="entry name" value="Asp_protease"/>
    <property type="match status" value="1"/>
</dbReference>
<name>A0AA36M933_CYLNA</name>
<dbReference type="Gene3D" id="2.40.70.10">
    <property type="entry name" value="Acid Proteases"/>
    <property type="match status" value="1"/>
</dbReference>
<sequence length="326" mass="36517">MRLVIVSDADKRRIEINVSEEIKMSTLIMVAAKRLSVIDSFSNIVLRKEDMHFATKEERTLEELNINDGDTLTLSGAVNSLCTKQLNHLIGSMRVSANKKVYSRNIKLARHAKTLFENLSNERVCNTVNRHFPQLATTYLAHPKDLGLFITTFADKFESIRKSREEILNRSVEKAVAEFPECFKKTPMLYLKAHLNGTEILALVDTGAQSSIISTTAVEKCNVAHLVDDRFCIFASGVGGMESSLGRILACDLFVSNTKLICSFDVLPNDACNVDLIIGLDVLSKNQAVLDLMARKIRFKKGEFLSFISMEEAEAVAPFEKRKQHN</sequence>
<dbReference type="Proteomes" id="UP001176961">
    <property type="component" value="Unassembled WGS sequence"/>
</dbReference>
<protein>
    <recommendedName>
        <fullName evidence="5">Peptidase A2 domain-containing protein</fullName>
    </recommendedName>
</protein>
<gene>
    <name evidence="6" type="ORF">CYNAS_LOCUS15992</name>
</gene>
<dbReference type="PROSITE" id="PS00141">
    <property type="entry name" value="ASP_PROTEASE"/>
    <property type="match status" value="1"/>
</dbReference>
<organism evidence="6 7">
    <name type="scientific">Cylicocyclus nassatus</name>
    <name type="common">Nematode worm</name>
    <dbReference type="NCBI Taxonomy" id="53992"/>
    <lineage>
        <taxon>Eukaryota</taxon>
        <taxon>Metazoa</taxon>
        <taxon>Ecdysozoa</taxon>
        <taxon>Nematoda</taxon>
        <taxon>Chromadorea</taxon>
        <taxon>Rhabditida</taxon>
        <taxon>Rhabditina</taxon>
        <taxon>Rhabditomorpha</taxon>
        <taxon>Strongyloidea</taxon>
        <taxon>Strongylidae</taxon>
        <taxon>Cylicocyclus</taxon>
    </lineage>
</organism>
<dbReference type="GO" id="GO:0006508">
    <property type="term" value="P:proteolysis"/>
    <property type="evidence" value="ECO:0007669"/>
    <property type="project" value="UniProtKB-KW"/>
</dbReference>
<keyword evidence="4" id="KW-0378">Hydrolase</keyword>
<evidence type="ECO:0000256" key="3">
    <source>
        <dbReference type="ARBA" id="ARBA00022750"/>
    </source>
</evidence>
<dbReference type="PROSITE" id="PS50175">
    <property type="entry name" value="ASP_PROT_RETROV"/>
    <property type="match status" value="1"/>
</dbReference>
<feature type="domain" description="Peptidase A2" evidence="5">
    <location>
        <begin position="200"/>
        <end position="240"/>
    </location>
</feature>
<dbReference type="InterPro" id="IPR021109">
    <property type="entry name" value="Peptidase_aspartic_dom_sf"/>
</dbReference>
<evidence type="ECO:0000256" key="1">
    <source>
        <dbReference type="ARBA" id="ARBA00009136"/>
    </source>
</evidence>
<dbReference type="InterPro" id="IPR001969">
    <property type="entry name" value="Aspartic_peptidase_AS"/>
</dbReference>
<dbReference type="PANTHER" id="PTHR12917">
    <property type="entry name" value="ASPARTYL PROTEASE DDI-RELATED"/>
    <property type="match status" value="1"/>
</dbReference>
<dbReference type="AlphaFoldDB" id="A0AA36M933"/>
<evidence type="ECO:0000256" key="4">
    <source>
        <dbReference type="ARBA" id="ARBA00022801"/>
    </source>
</evidence>
<dbReference type="PANTHER" id="PTHR12917:SF1">
    <property type="entry name" value="AT13091P"/>
    <property type="match status" value="1"/>
</dbReference>
<dbReference type="InterPro" id="IPR019103">
    <property type="entry name" value="Peptidase_aspartic_DDI1-type"/>
</dbReference>
<keyword evidence="2" id="KW-0645">Protease</keyword>
<evidence type="ECO:0000256" key="2">
    <source>
        <dbReference type="ARBA" id="ARBA00022670"/>
    </source>
</evidence>
<comment type="similarity">
    <text evidence="1">Belongs to the DDI1 family.</text>
</comment>
<dbReference type="InterPro" id="IPR001995">
    <property type="entry name" value="Peptidase_A2_cat"/>
</dbReference>
<reference evidence="6" key="1">
    <citation type="submission" date="2023-07" db="EMBL/GenBank/DDBJ databases">
        <authorList>
            <consortium name="CYATHOMIX"/>
        </authorList>
    </citation>
    <scope>NUCLEOTIDE SEQUENCE</scope>
    <source>
        <strain evidence="6">N/A</strain>
    </source>
</reference>
<evidence type="ECO:0000313" key="7">
    <source>
        <dbReference type="Proteomes" id="UP001176961"/>
    </source>
</evidence>
<evidence type="ECO:0000259" key="5">
    <source>
        <dbReference type="PROSITE" id="PS50175"/>
    </source>
</evidence>
<keyword evidence="3" id="KW-0064">Aspartyl protease</keyword>
<accession>A0AA36M933</accession>
<comment type="caution">
    <text evidence="6">The sequence shown here is derived from an EMBL/GenBank/DDBJ whole genome shotgun (WGS) entry which is preliminary data.</text>
</comment>
<proteinExistence type="inferred from homology"/>
<keyword evidence="7" id="KW-1185">Reference proteome</keyword>